<dbReference type="Pfam" id="PF11122">
    <property type="entry name" value="Spore-coat_CotD"/>
    <property type="match status" value="1"/>
</dbReference>
<dbReference type="InterPro" id="IPR020108">
    <property type="entry name" value="Spore_coat_CotD"/>
</dbReference>
<protein>
    <recommendedName>
        <fullName evidence="3">Spore coat protein</fullName>
    </recommendedName>
</protein>
<comment type="caution">
    <text evidence="1">The sequence shown here is derived from an EMBL/GenBank/DDBJ whole genome shotgun (WGS) entry which is preliminary data.</text>
</comment>
<organism evidence="1 2">
    <name type="scientific">Compostibacillus humi</name>
    <dbReference type="NCBI Taxonomy" id="1245525"/>
    <lineage>
        <taxon>Bacteria</taxon>
        <taxon>Bacillati</taxon>
        <taxon>Bacillota</taxon>
        <taxon>Bacilli</taxon>
        <taxon>Bacillales</taxon>
        <taxon>Bacillaceae</taxon>
        <taxon>Compostibacillus</taxon>
    </lineage>
</organism>
<dbReference type="RefSeq" id="WP_188391092.1">
    <property type="nucleotide sequence ID" value="NZ_BMEV01000010.1"/>
</dbReference>
<evidence type="ECO:0008006" key="3">
    <source>
        <dbReference type="Google" id="ProtNLM"/>
    </source>
</evidence>
<keyword evidence="2" id="KW-1185">Reference proteome</keyword>
<sequence length="120" mass="12866">MRRRHHGPHCGCPKCIVHPVKHNTVHTCSESEVLHVHPSHTTVVNHHLVKNQHIFPHSTSFQNVTNSVDQFGPSFEVPGPGFGPGQVAGAMQPGCGPGQVAGAMQPGYGMGPWNKPKKGC</sequence>
<evidence type="ECO:0000313" key="2">
    <source>
        <dbReference type="Proteomes" id="UP000602050"/>
    </source>
</evidence>
<dbReference type="AlphaFoldDB" id="A0A8J3EJ71"/>
<gene>
    <name evidence="1" type="ORF">GCM10010978_08070</name>
</gene>
<reference evidence="1" key="2">
    <citation type="submission" date="2020-09" db="EMBL/GenBank/DDBJ databases">
        <authorList>
            <person name="Sun Q."/>
            <person name="Zhou Y."/>
        </authorList>
    </citation>
    <scope>NUCLEOTIDE SEQUENCE</scope>
    <source>
        <strain evidence="1">CGMCC 1.12360</strain>
    </source>
</reference>
<evidence type="ECO:0000313" key="1">
    <source>
        <dbReference type="EMBL" id="GGH71783.1"/>
    </source>
</evidence>
<reference evidence="1" key="1">
    <citation type="journal article" date="2014" name="Int. J. Syst. Evol. Microbiol.">
        <title>Complete genome sequence of Corynebacterium casei LMG S-19264T (=DSM 44701T), isolated from a smear-ripened cheese.</title>
        <authorList>
            <consortium name="US DOE Joint Genome Institute (JGI-PGF)"/>
            <person name="Walter F."/>
            <person name="Albersmeier A."/>
            <person name="Kalinowski J."/>
            <person name="Ruckert C."/>
        </authorList>
    </citation>
    <scope>NUCLEOTIDE SEQUENCE</scope>
    <source>
        <strain evidence="1">CGMCC 1.12360</strain>
    </source>
</reference>
<dbReference type="EMBL" id="BMEV01000010">
    <property type="protein sequence ID" value="GGH71783.1"/>
    <property type="molecule type" value="Genomic_DNA"/>
</dbReference>
<dbReference type="Proteomes" id="UP000602050">
    <property type="component" value="Unassembled WGS sequence"/>
</dbReference>
<name>A0A8J3EJ71_9BACI</name>
<accession>A0A8J3EJ71</accession>
<proteinExistence type="predicted"/>